<protein>
    <submittedName>
        <fullName evidence="2">Protein FAM72A</fullName>
    </submittedName>
</protein>
<sequence>MRRTEQEYHRQVLIEYRRMNQAASEYERKHVYRIQCKDCSAVLTDRGMNAVLLSDRNIQLFSTDLLPNTVAFVHGDYAAASCSCRVRDVACINCGNVVGYHVNVPCKVCLGQPNNGHYWMFRSFEITAQQIFLQLGPMGMDMPLLWGFVRDAGDFSGGYFRTGDEKAARFSCQLSVHLASSIFLIVYKPALQRIIAQTFNEQENIVDGCR</sequence>
<evidence type="ECO:0000313" key="3">
    <source>
        <dbReference type="Proteomes" id="UP000093000"/>
    </source>
</evidence>
<dbReference type="InParanoid" id="A0A1C7NC07"/>
<dbReference type="PANTHER" id="PTHR31841">
    <property type="entry name" value="PROTEIN FAM72A-RELATED"/>
    <property type="match status" value="1"/>
</dbReference>
<accession>A0A1C7NC07</accession>
<gene>
    <name evidence="2" type="primary">Fam72a</name>
    <name evidence="2" type="ORF">A0J61_05309</name>
</gene>
<comment type="similarity">
    <text evidence="1">Belongs to the FAM72 family.</text>
</comment>
<evidence type="ECO:0000256" key="1">
    <source>
        <dbReference type="ARBA" id="ARBA00006888"/>
    </source>
</evidence>
<dbReference type="Pfam" id="PF14976">
    <property type="entry name" value="YPEH2ZP"/>
    <property type="match status" value="1"/>
</dbReference>
<comment type="caution">
    <text evidence="2">The sequence shown here is derived from an EMBL/GenBank/DDBJ whole genome shotgun (WGS) entry which is preliminary data.</text>
</comment>
<dbReference type="AlphaFoldDB" id="A0A1C7NC07"/>
<dbReference type="EMBL" id="LUGH01000283">
    <property type="protein sequence ID" value="OBZ86643.1"/>
    <property type="molecule type" value="Genomic_DNA"/>
</dbReference>
<dbReference type="GO" id="GO:0005829">
    <property type="term" value="C:cytosol"/>
    <property type="evidence" value="ECO:0007669"/>
    <property type="project" value="TreeGrafter"/>
</dbReference>
<name>A0A1C7NC07_9FUNG</name>
<dbReference type="PANTHER" id="PTHR31841:SF1">
    <property type="entry name" value="PROTEIN FAM72A-RELATED"/>
    <property type="match status" value="1"/>
</dbReference>
<organism evidence="2 3">
    <name type="scientific">Choanephora cucurbitarum</name>
    <dbReference type="NCBI Taxonomy" id="101091"/>
    <lineage>
        <taxon>Eukaryota</taxon>
        <taxon>Fungi</taxon>
        <taxon>Fungi incertae sedis</taxon>
        <taxon>Mucoromycota</taxon>
        <taxon>Mucoromycotina</taxon>
        <taxon>Mucoromycetes</taxon>
        <taxon>Mucorales</taxon>
        <taxon>Mucorineae</taxon>
        <taxon>Choanephoraceae</taxon>
        <taxon>Choanephoroideae</taxon>
        <taxon>Choanephora</taxon>
    </lineage>
</organism>
<dbReference type="Proteomes" id="UP000093000">
    <property type="component" value="Unassembled WGS sequence"/>
</dbReference>
<evidence type="ECO:0000313" key="2">
    <source>
        <dbReference type="EMBL" id="OBZ86643.1"/>
    </source>
</evidence>
<proteinExistence type="inferred from homology"/>
<dbReference type="InterPro" id="IPR026768">
    <property type="entry name" value="YPEH2ZP"/>
</dbReference>
<dbReference type="STRING" id="101091.A0A1C7NC07"/>
<reference evidence="2 3" key="1">
    <citation type="submission" date="2016-03" db="EMBL/GenBank/DDBJ databases">
        <title>Choanephora cucurbitarum.</title>
        <authorList>
            <person name="Min B."/>
            <person name="Park H."/>
            <person name="Park J.-H."/>
            <person name="Shin H.-D."/>
            <person name="Choi I.-G."/>
        </authorList>
    </citation>
    <scope>NUCLEOTIDE SEQUENCE [LARGE SCALE GENOMIC DNA]</scope>
    <source>
        <strain evidence="2 3">KUS-F28377</strain>
    </source>
</reference>
<keyword evidence="3" id="KW-1185">Reference proteome</keyword>
<dbReference type="OrthoDB" id="2526683at2759"/>